<dbReference type="Gene3D" id="3.40.50.2000">
    <property type="entry name" value="Glycogen Phosphorylase B"/>
    <property type="match status" value="2"/>
</dbReference>
<organism evidence="1 2">
    <name type="scientific">Helicobacter pullorum</name>
    <dbReference type="NCBI Taxonomy" id="35818"/>
    <lineage>
        <taxon>Bacteria</taxon>
        <taxon>Pseudomonadati</taxon>
        <taxon>Campylobacterota</taxon>
        <taxon>Epsilonproteobacteria</taxon>
        <taxon>Campylobacterales</taxon>
        <taxon>Helicobacteraceae</taxon>
        <taxon>Helicobacter</taxon>
    </lineage>
</organism>
<evidence type="ECO:0000313" key="2">
    <source>
        <dbReference type="Proteomes" id="UP000037997"/>
    </source>
</evidence>
<evidence type="ECO:0008006" key="3">
    <source>
        <dbReference type="Google" id="ProtNLM"/>
    </source>
</evidence>
<accession>A0A0N1EAW9</accession>
<dbReference type="EMBL" id="JNOC01000050">
    <property type="protein sequence ID" value="KPH55254.1"/>
    <property type="molecule type" value="Genomic_DNA"/>
</dbReference>
<evidence type="ECO:0000313" key="1">
    <source>
        <dbReference type="EMBL" id="KPH55254.1"/>
    </source>
</evidence>
<reference evidence="1 2" key="1">
    <citation type="submission" date="2014-06" db="EMBL/GenBank/DDBJ databases">
        <title>Helicobacter pullorum isolates in fresh chicken meat - phenotypic and genotypic features.</title>
        <authorList>
            <person name="Borges V."/>
            <person name="Santos A."/>
            <person name="Correia C.B."/>
            <person name="Saraiva M."/>
            <person name="Menard A."/>
            <person name="Vieira L."/>
            <person name="Sampaio D.A."/>
            <person name="Gomes J.P."/>
            <person name="Oleastro M."/>
        </authorList>
    </citation>
    <scope>NUCLEOTIDE SEQUENCE [LARGE SCALE GENOMIC DNA]</scope>
    <source>
        <strain evidence="1 2">229334/12</strain>
    </source>
</reference>
<dbReference type="CDD" id="cd01635">
    <property type="entry name" value="Glycosyltransferase_GTB-type"/>
    <property type="match status" value="1"/>
</dbReference>
<dbReference type="RefSeq" id="WP_005022509.1">
    <property type="nucleotide sequence ID" value="NZ_JNOC01000050.1"/>
</dbReference>
<dbReference type="AlphaFoldDB" id="A0A0N1EAW9"/>
<gene>
    <name evidence="1" type="ORF">HPU229334_09465</name>
</gene>
<proteinExistence type="predicted"/>
<dbReference type="SUPFAM" id="SSF53756">
    <property type="entry name" value="UDP-Glycosyltransferase/glycogen phosphorylase"/>
    <property type="match status" value="1"/>
</dbReference>
<protein>
    <recommendedName>
        <fullName evidence="3">Glycosyl transferase family 1 domain-containing protein</fullName>
    </recommendedName>
</protein>
<dbReference type="Proteomes" id="UP000037997">
    <property type="component" value="Unassembled WGS sequence"/>
</dbReference>
<dbReference type="PATRIC" id="fig|35818.11.peg.1871"/>
<name>A0A0N1EAW9_9HELI</name>
<comment type="caution">
    <text evidence="1">The sequence shown here is derived from an EMBL/GenBank/DDBJ whole genome shotgun (WGS) entry which is preliminary data.</text>
</comment>
<sequence>MRIINNQDNILIFADLTSPLMQPRIMMLKELPYNKFILHNANNAIINDSVIEEYKGFTILQHPKIFLLKIRYLYSFFYTLYLLLKLRPKLIVVHWASRLYQNLLLSLWGNRVIVHTMGGDIDDKQDYHGKKKFFVDKLLKSCKVISVKSNFMRFIIQKNNAKIDLTKIVHISWGVSECFLKKSSPQDKIQMQYRLFGREFECLFFSIRAFDPFYRQMEIIKTFLDLFADNPKVGLIVSTSRKREDYYSEIFKKINLNIFLCDIPHFEMQKYILASDCIVSFAKSDGLPQSIMEGLAMDKWILCNNLPNYCELLNQDNAILFDDVDGLSRGYSRILEVKENKPKKHKGIELILNSNLQKQNYLKILKENFNV</sequence>